<dbReference type="InterPro" id="IPR018422">
    <property type="entry name" value="Cation/H_exchanger_CPA1"/>
</dbReference>
<keyword evidence="9" id="KW-0406">Ion transport</keyword>
<dbReference type="Gene3D" id="6.10.140.1330">
    <property type="match status" value="1"/>
</dbReference>
<dbReference type="PANTHER" id="PTHR10110">
    <property type="entry name" value="SODIUM/HYDROGEN EXCHANGER"/>
    <property type="match status" value="1"/>
</dbReference>
<dbReference type="Proteomes" id="UP001237448">
    <property type="component" value="Unassembled WGS sequence"/>
</dbReference>
<feature type="transmembrane region" description="Helical" evidence="12">
    <location>
        <begin position="355"/>
        <end position="378"/>
    </location>
</feature>
<evidence type="ECO:0000313" key="14">
    <source>
        <dbReference type="EMBL" id="MDQ0394452.1"/>
    </source>
</evidence>
<keyword evidence="4" id="KW-0050">Antiport</keyword>
<keyword evidence="10 12" id="KW-0472">Membrane</keyword>
<sequence length="423" mass="44992">MSALSLIAILLCLASVFGFVNYRFLRLPSSIGLMIVALFASLCVVCLDILLPALDLRSWSQQVLGIKDLPNTFLNGALSFLLFAGALQVDMAALWNRKLTVFLLATFGVVIATVLFGVGMWLVFGLVGAAVPLSWCIVLGAILAPTDPIAVAGVLARIGLPKYLQAVMAGESLFNDGIGVVLFTGALAVASKGELISPAGIELDFAREIGGGLAIGAVTGWIAYQAMRRIDEYILEITISLALTASTYALANALGASGPIAVVVAGLLIGSRARRRAMSETTRQNLTLFWSVIEEILNALLFLLLGFEVLGLRFEPYSLLAAVLAVPLALAVRAVSVIVPIYWLHARNPNRWPGVAVLTWGGLRGGISVALALSLPSVAWQADILFVCYGVVLFTILVQGLTIERVIGYLYPEPRSSGAHDDR</sequence>
<evidence type="ECO:0000256" key="11">
    <source>
        <dbReference type="ARBA" id="ARBA00023201"/>
    </source>
</evidence>
<dbReference type="Pfam" id="PF00999">
    <property type="entry name" value="Na_H_Exchanger"/>
    <property type="match status" value="1"/>
</dbReference>
<evidence type="ECO:0000256" key="9">
    <source>
        <dbReference type="ARBA" id="ARBA00023065"/>
    </source>
</evidence>
<organism evidence="14 15">
    <name type="scientific">Labrys monachus</name>
    <dbReference type="NCBI Taxonomy" id="217067"/>
    <lineage>
        <taxon>Bacteria</taxon>
        <taxon>Pseudomonadati</taxon>
        <taxon>Pseudomonadota</taxon>
        <taxon>Alphaproteobacteria</taxon>
        <taxon>Hyphomicrobiales</taxon>
        <taxon>Xanthobacteraceae</taxon>
        <taxon>Labrys</taxon>
    </lineage>
</organism>
<keyword evidence="7 12" id="KW-1133">Transmembrane helix</keyword>
<keyword evidence="5" id="KW-1003">Cell membrane</keyword>
<feature type="transmembrane region" description="Helical" evidence="12">
    <location>
        <begin position="72"/>
        <end position="95"/>
    </location>
</feature>
<comment type="subcellular location">
    <subcellularLocation>
        <location evidence="1">Cell membrane</location>
        <topology evidence="1">Multi-pass membrane protein</topology>
    </subcellularLocation>
</comment>
<dbReference type="RefSeq" id="WP_307431498.1">
    <property type="nucleotide sequence ID" value="NZ_JAUSVK010000001.1"/>
</dbReference>
<feature type="transmembrane region" description="Helical" evidence="12">
    <location>
        <begin position="136"/>
        <end position="158"/>
    </location>
</feature>
<evidence type="ECO:0000256" key="8">
    <source>
        <dbReference type="ARBA" id="ARBA00023053"/>
    </source>
</evidence>
<keyword evidence="8" id="KW-0915">Sodium</keyword>
<feature type="transmembrane region" description="Helical" evidence="12">
    <location>
        <begin position="28"/>
        <end position="51"/>
    </location>
</feature>
<accession>A0ABU0FIL2</accession>
<comment type="caution">
    <text evidence="14">The sequence shown here is derived from an EMBL/GenBank/DDBJ whole genome shotgun (WGS) entry which is preliminary data.</text>
</comment>
<evidence type="ECO:0000256" key="5">
    <source>
        <dbReference type="ARBA" id="ARBA00022475"/>
    </source>
</evidence>
<feature type="transmembrane region" description="Helical" evidence="12">
    <location>
        <begin position="209"/>
        <end position="227"/>
    </location>
</feature>
<evidence type="ECO:0000256" key="4">
    <source>
        <dbReference type="ARBA" id="ARBA00022449"/>
    </source>
</evidence>
<evidence type="ECO:0000256" key="7">
    <source>
        <dbReference type="ARBA" id="ARBA00022989"/>
    </source>
</evidence>
<evidence type="ECO:0000256" key="12">
    <source>
        <dbReference type="SAM" id="Phobius"/>
    </source>
</evidence>
<feature type="transmembrane region" description="Helical" evidence="12">
    <location>
        <begin position="319"/>
        <end position="343"/>
    </location>
</feature>
<reference evidence="14 15" key="1">
    <citation type="submission" date="2023-07" db="EMBL/GenBank/DDBJ databases">
        <title>Genomic Encyclopedia of Type Strains, Phase IV (KMG-IV): sequencing the most valuable type-strain genomes for metagenomic binning, comparative biology and taxonomic classification.</title>
        <authorList>
            <person name="Goeker M."/>
        </authorList>
    </citation>
    <scope>NUCLEOTIDE SEQUENCE [LARGE SCALE GENOMIC DNA]</scope>
    <source>
        <strain evidence="14 15">DSM 5896</strain>
    </source>
</reference>
<evidence type="ECO:0000256" key="10">
    <source>
        <dbReference type="ARBA" id="ARBA00023136"/>
    </source>
</evidence>
<evidence type="ECO:0000256" key="2">
    <source>
        <dbReference type="ARBA" id="ARBA00007367"/>
    </source>
</evidence>
<evidence type="ECO:0000256" key="1">
    <source>
        <dbReference type="ARBA" id="ARBA00004651"/>
    </source>
</evidence>
<feature type="transmembrane region" description="Helical" evidence="12">
    <location>
        <begin position="247"/>
        <end position="268"/>
    </location>
</feature>
<name>A0ABU0FIL2_9HYPH</name>
<feature type="domain" description="Cation/H+ exchanger transmembrane" evidence="13">
    <location>
        <begin position="13"/>
        <end position="406"/>
    </location>
</feature>
<keyword evidence="3" id="KW-0813">Transport</keyword>
<keyword evidence="11" id="KW-0739">Sodium transport</keyword>
<evidence type="ECO:0000259" key="13">
    <source>
        <dbReference type="Pfam" id="PF00999"/>
    </source>
</evidence>
<gene>
    <name evidence="14" type="ORF">J3R73_004244</name>
</gene>
<dbReference type="InterPro" id="IPR006153">
    <property type="entry name" value="Cation/H_exchanger_TM"/>
</dbReference>
<feature type="transmembrane region" description="Helical" evidence="12">
    <location>
        <begin position="178"/>
        <end position="197"/>
    </location>
</feature>
<evidence type="ECO:0000256" key="6">
    <source>
        <dbReference type="ARBA" id="ARBA00022692"/>
    </source>
</evidence>
<dbReference type="EMBL" id="JAUSVK010000001">
    <property type="protein sequence ID" value="MDQ0394452.1"/>
    <property type="molecule type" value="Genomic_DNA"/>
</dbReference>
<feature type="transmembrane region" description="Helical" evidence="12">
    <location>
        <begin position="101"/>
        <end position="124"/>
    </location>
</feature>
<feature type="transmembrane region" description="Helical" evidence="12">
    <location>
        <begin position="384"/>
        <end position="403"/>
    </location>
</feature>
<dbReference type="PANTHER" id="PTHR10110:SF195">
    <property type="entry name" value="NA(+)_H(+) ANTIPORTER NHAS2"/>
    <property type="match status" value="1"/>
</dbReference>
<comment type="similarity">
    <text evidence="2">Belongs to the monovalent cation:proton antiporter 1 (CPA1) transporter (TC 2.A.36) family.</text>
</comment>
<feature type="transmembrane region" description="Helical" evidence="12">
    <location>
        <begin position="288"/>
        <end position="307"/>
    </location>
</feature>
<proteinExistence type="inferred from homology"/>
<protein>
    <submittedName>
        <fullName evidence="14">CPA1 family monovalent cation:H+ antiporter</fullName>
    </submittedName>
</protein>
<keyword evidence="6 12" id="KW-0812">Transmembrane</keyword>
<evidence type="ECO:0000256" key="3">
    <source>
        <dbReference type="ARBA" id="ARBA00022448"/>
    </source>
</evidence>
<keyword evidence="15" id="KW-1185">Reference proteome</keyword>
<evidence type="ECO:0000313" key="15">
    <source>
        <dbReference type="Proteomes" id="UP001237448"/>
    </source>
</evidence>